<dbReference type="Gene3D" id="3.40.50.1820">
    <property type="entry name" value="alpha/beta hydrolase"/>
    <property type="match status" value="2"/>
</dbReference>
<feature type="compositionally biased region" description="Low complexity" evidence="2">
    <location>
        <begin position="276"/>
        <end position="293"/>
    </location>
</feature>
<gene>
    <name evidence="3" type="ORF">KC19_3G136700</name>
</gene>
<feature type="region of interest" description="Disordered" evidence="2">
    <location>
        <begin position="252"/>
        <end position="354"/>
    </location>
</feature>
<evidence type="ECO:0000256" key="1">
    <source>
        <dbReference type="ARBA" id="ARBA00022801"/>
    </source>
</evidence>
<dbReference type="GO" id="GO:0004252">
    <property type="term" value="F:serine-type endopeptidase activity"/>
    <property type="evidence" value="ECO:0007669"/>
    <property type="project" value="InterPro"/>
</dbReference>
<dbReference type="InterPro" id="IPR029058">
    <property type="entry name" value="AB_hydrolase_fold"/>
</dbReference>
<feature type="compositionally biased region" description="Basic and acidic residues" evidence="2">
    <location>
        <begin position="253"/>
        <end position="268"/>
    </location>
</feature>
<evidence type="ECO:0000313" key="4">
    <source>
        <dbReference type="Proteomes" id="UP000822688"/>
    </source>
</evidence>
<dbReference type="PANTHER" id="PTHR11005">
    <property type="entry name" value="LYSOSOMAL ACID LIPASE-RELATED"/>
    <property type="match status" value="1"/>
</dbReference>
<evidence type="ECO:0000256" key="2">
    <source>
        <dbReference type="SAM" id="MobiDB-lite"/>
    </source>
</evidence>
<comment type="caution">
    <text evidence="3">The sequence shown here is derived from an EMBL/GenBank/DDBJ whole genome shotgun (WGS) entry which is preliminary data.</text>
</comment>
<dbReference type="InterPro" id="IPR002471">
    <property type="entry name" value="Pept_S9_AS"/>
</dbReference>
<dbReference type="EMBL" id="CM026423">
    <property type="protein sequence ID" value="KAG0583449.1"/>
    <property type="molecule type" value="Genomic_DNA"/>
</dbReference>
<reference evidence="3" key="1">
    <citation type="submission" date="2020-06" db="EMBL/GenBank/DDBJ databases">
        <title>WGS assembly of Ceratodon purpureus strain R40.</title>
        <authorList>
            <person name="Carey S.B."/>
            <person name="Jenkins J."/>
            <person name="Shu S."/>
            <person name="Lovell J.T."/>
            <person name="Sreedasyam A."/>
            <person name="Maumus F."/>
            <person name="Tiley G.P."/>
            <person name="Fernandez-Pozo N."/>
            <person name="Barry K."/>
            <person name="Chen C."/>
            <person name="Wang M."/>
            <person name="Lipzen A."/>
            <person name="Daum C."/>
            <person name="Saski C.A."/>
            <person name="Payton A.C."/>
            <person name="Mcbreen J.C."/>
            <person name="Conrad R.E."/>
            <person name="Kollar L.M."/>
            <person name="Olsson S."/>
            <person name="Huttunen S."/>
            <person name="Landis J.B."/>
            <person name="Wickett N.J."/>
            <person name="Johnson M.G."/>
            <person name="Rensing S.A."/>
            <person name="Grimwood J."/>
            <person name="Schmutz J."/>
            <person name="Mcdaniel S.F."/>
        </authorList>
    </citation>
    <scope>NUCLEOTIDE SEQUENCE</scope>
    <source>
        <strain evidence="3">R40</strain>
    </source>
</reference>
<organism evidence="3 4">
    <name type="scientific">Ceratodon purpureus</name>
    <name type="common">Fire moss</name>
    <name type="synonym">Dicranum purpureum</name>
    <dbReference type="NCBI Taxonomy" id="3225"/>
    <lineage>
        <taxon>Eukaryota</taxon>
        <taxon>Viridiplantae</taxon>
        <taxon>Streptophyta</taxon>
        <taxon>Embryophyta</taxon>
        <taxon>Bryophyta</taxon>
        <taxon>Bryophytina</taxon>
        <taxon>Bryopsida</taxon>
        <taxon>Dicranidae</taxon>
        <taxon>Pseudoditrichales</taxon>
        <taxon>Ditrichaceae</taxon>
        <taxon>Ceratodon</taxon>
    </lineage>
</organism>
<dbReference type="AlphaFoldDB" id="A0A8T0IKH1"/>
<protein>
    <recommendedName>
        <fullName evidence="5">Serine aminopeptidase S33 domain-containing protein</fullName>
    </recommendedName>
</protein>
<dbReference type="Proteomes" id="UP000822688">
    <property type="component" value="Chromosome 3"/>
</dbReference>
<evidence type="ECO:0008006" key="5">
    <source>
        <dbReference type="Google" id="ProtNLM"/>
    </source>
</evidence>
<feature type="region of interest" description="Disordered" evidence="2">
    <location>
        <begin position="93"/>
        <end position="132"/>
    </location>
</feature>
<dbReference type="SUPFAM" id="SSF53474">
    <property type="entry name" value="alpha/beta-Hydrolases"/>
    <property type="match status" value="1"/>
</dbReference>
<keyword evidence="1" id="KW-0378">Hydrolase</keyword>
<accession>A0A8T0IKH1</accession>
<proteinExistence type="predicted"/>
<feature type="compositionally biased region" description="Basic and acidic residues" evidence="2">
    <location>
        <begin position="310"/>
        <end position="354"/>
    </location>
</feature>
<name>A0A8T0IKH1_CERPU</name>
<dbReference type="PROSITE" id="PS00708">
    <property type="entry name" value="PRO_ENDOPEP_SER"/>
    <property type="match status" value="1"/>
</dbReference>
<sequence length="718" mass="78539">MNRLAAFPSSRLLQPYPGALVTLGATQTARSIVSVHVKPTNGSVGARLTKAGWRWSAVRRSRNAGGLLCVDFGRCVNSEVRWSSVRPFASLQEAEKARGTEGEKLGEAMKTGKEVGLAEKKGEKESSDAPEKPEMCTADELHYVPVPGTDWRLALWRYLPSKNATKRKHPVLMLSGIATNAYCFDLAPNVSLARYLADAGFDTWILEVRGAGLSKREGEPTAVELGGANGALGGMVQDTVVGAAIKGAAKATPHMEKHIEEKHVKTDDGPVTARPSASSNSSSSSNGSNGASSLGHERSPVIEQNIGPKAKQETEKAKQETEKAKQETEKAKQETGKAEKAREDGKGKNLKKDENKTSWLTSAVSRMTERYKRLVRVNQSYLFSHKYVNKVSSLFERGYLKNRIEELQESLKSFLDGKKTSAALTTQLSNATKSVGGLFERGQRSVSPTVSNLQERLNTTVGSVQEVIELVSKYDWDFDNYLEEDVPAAMEYVRSHSHCPDGKVFGLGHSMGGIILYATLGTRAEHGLKAAVTVASSLEYRMSDSTLKLLIPFASPAQILNIPVVPLGVLMTAVTPLITKAPYPLAWVGYHVSAKGMMDEELFQKLILTNFCTIPMRLLHQLKSAFEPGGLKNRDGSVSYKDLLKDCEVPVMAIAGDRDLICPTPAVIDTIEVFPNGATYKEFGNQERHYSHYDLLCGRTAKDEVYPEVRDFLVKNDD</sequence>
<dbReference type="GO" id="GO:0006508">
    <property type="term" value="P:proteolysis"/>
    <property type="evidence" value="ECO:0007669"/>
    <property type="project" value="InterPro"/>
</dbReference>
<keyword evidence="4" id="KW-1185">Reference proteome</keyword>
<evidence type="ECO:0000313" key="3">
    <source>
        <dbReference type="EMBL" id="KAG0583449.1"/>
    </source>
</evidence>